<dbReference type="Proteomes" id="UP000461443">
    <property type="component" value="Unassembled WGS sequence"/>
</dbReference>
<dbReference type="RefSeq" id="WP_162367295.1">
    <property type="nucleotide sequence ID" value="NZ_WUBS01000013.1"/>
</dbReference>
<dbReference type="EMBL" id="WUBS01000013">
    <property type="protein sequence ID" value="NDL64579.1"/>
    <property type="molecule type" value="Genomic_DNA"/>
</dbReference>
<dbReference type="InterPro" id="IPR046341">
    <property type="entry name" value="SET_dom_sf"/>
</dbReference>
<name>A0A845SKR9_9GAMM</name>
<dbReference type="SUPFAM" id="SSF82199">
    <property type="entry name" value="SET domain"/>
    <property type="match status" value="1"/>
</dbReference>
<comment type="caution">
    <text evidence="1">The sequence shown here is derived from an EMBL/GenBank/DDBJ whole genome shotgun (WGS) entry which is preliminary data.</text>
</comment>
<organism evidence="1 2">
    <name type="scientific">Acerihabitans arboris</name>
    <dbReference type="NCBI Taxonomy" id="2691583"/>
    <lineage>
        <taxon>Bacteria</taxon>
        <taxon>Pseudomonadati</taxon>
        <taxon>Pseudomonadota</taxon>
        <taxon>Gammaproteobacteria</taxon>
        <taxon>Enterobacterales</taxon>
        <taxon>Pectobacteriaceae</taxon>
        <taxon>Acerihabitans</taxon>
    </lineage>
</organism>
<reference evidence="1 2" key="1">
    <citation type="submission" date="2019-12" db="EMBL/GenBank/DDBJ databases">
        <authorList>
            <person name="Lee S.D."/>
        </authorList>
    </citation>
    <scope>NUCLEOTIDE SEQUENCE [LARGE SCALE GENOMIC DNA]</scope>
    <source>
        <strain evidence="1 2">SAP-6</strain>
    </source>
</reference>
<accession>A0A845SKR9</accession>
<evidence type="ECO:0000313" key="2">
    <source>
        <dbReference type="Proteomes" id="UP000461443"/>
    </source>
</evidence>
<reference evidence="1 2" key="2">
    <citation type="submission" date="2020-02" db="EMBL/GenBank/DDBJ databases">
        <title>The new genus of Enterobacteriales.</title>
        <authorList>
            <person name="Kim I.S."/>
        </authorList>
    </citation>
    <scope>NUCLEOTIDE SEQUENCE [LARGE SCALE GENOMIC DNA]</scope>
    <source>
        <strain evidence="1 2">SAP-6</strain>
    </source>
</reference>
<gene>
    <name evidence="1" type="ORF">GRH90_17735</name>
</gene>
<sequence>MNSILDHLVKSEIRAAIVARNRRYDAEVNALPPYRDVDAKAINIVLPRIDSLDSFSNIRYPYAQVAPFTRPDLTGAQRAALYANLECRKPTGADLPPQEKELIGQWGVIAAKDIAKGTCVGIFTGVLVPKEIGDKYLLDHDYLISLTMDERREEIYLDGDGIMSKINTLIEYGENGRPGRQAPSLKINARWRWLRCSYHYRDDEVRRLNRPPG</sequence>
<dbReference type="AlphaFoldDB" id="A0A845SKR9"/>
<proteinExistence type="predicted"/>
<keyword evidence="2" id="KW-1185">Reference proteome</keyword>
<dbReference type="Gene3D" id="2.170.270.10">
    <property type="entry name" value="SET domain"/>
    <property type="match status" value="1"/>
</dbReference>
<protein>
    <submittedName>
        <fullName evidence="1">Uncharacterized protein</fullName>
    </submittedName>
</protein>
<evidence type="ECO:0000313" key="1">
    <source>
        <dbReference type="EMBL" id="NDL64579.1"/>
    </source>
</evidence>